<keyword evidence="3 4" id="KW-0342">GTP-binding</keyword>
<dbReference type="GO" id="GO:0005525">
    <property type="term" value="F:GTP binding"/>
    <property type="evidence" value="ECO:0007669"/>
    <property type="project" value="UniProtKB-UniRule"/>
</dbReference>
<dbReference type="InterPro" id="IPR027417">
    <property type="entry name" value="P-loop_NTPase"/>
</dbReference>
<dbReference type="PIRSF" id="PIRSF005052">
    <property type="entry name" value="P-loopkin"/>
    <property type="match status" value="1"/>
</dbReference>
<feature type="binding site" evidence="4">
    <location>
        <begin position="23"/>
        <end position="30"/>
    </location>
    <ligand>
        <name>ATP</name>
        <dbReference type="ChEBI" id="CHEBI:30616"/>
    </ligand>
</feature>
<proteinExistence type="inferred from homology"/>
<dbReference type="OrthoDB" id="9784461at2"/>
<dbReference type="EMBL" id="QRBE01000003">
    <property type="protein sequence ID" value="RDS83053.1"/>
    <property type="molecule type" value="Genomic_DNA"/>
</dbReference>
<name>A0A370X3Q9_9GAMM</name>
<gene>
    <name evidence="7" type="ORF">DWU98_07945</name>
</gene>
<keyword evidence="2 4" id="KW-0067">ATP-binding</keyword>
<evidence type="ECO:0000259" key="6">
    <source>
        <dbReference type="Pfam" id="PF22740"/>
    </source>
</evidence>
<keyword evidence="8" id="KW-1185">Reference proteome</keyword>
<dbReference type="PANTHER" id="PTHR30448:SF0">
    <property type="entry name" value="RNASE ADAPTER PROTEIN RAPZ"/>
    <property type="match status" value="1"/>
</dbReference>
<dbReference type="PANTHER" id="PTHR30448">
    <property type="entry name" value="RNASE ADAPTER PROTEIN RAPZ"/>
    <property type="match status" value="1"/>
</dbReference>
<feature type="binding site" evidence="4">
    <location>
        <begin position="74"/>
        <end position="77"/>
    </location>
    <ligand>
        <name>GTP</name>
        <dbReference type="ChEBI" id="CHEBI:37565"/>
    </ligand>
</feature>
<evidence type="ECO:0000259" key="5">
    <source>
        <dbReference type="Pfam" id="PF03668"/>
    </source>
</evidence>
<dbReference type="InterPro" id="IPR053931">
    <property type="entry name" value="RapZ_C"/>
</dbReference>
<reference evidence="7 8" key="1">
    <citation type="submission" date="2018-07" db="EMBL/GenBank/DDBJ databases">
        <title>Dyella monticola sp. nov. and Dyella psychrodurans sp. nov. isolated from monsoon evergreen broad-leaved forest soil of Dinghu Mountain, China.</title>
        <authorList>
            <person name="Gao Z."/>
            <person name="Qiu L."/>
        </authorList>
    </citation>
    <scope>NUCLEOTIDE SEQUENCE [LARGE SCALE GENOMIC DNA]</scope>
    <source>
        <strain evidence="7 8">4G-K06</strain>
    </source>
</reference>
<evidence type="ECO:0000256" key="3">
    <source>
        <dbReference type="ARBA" id="ARBA00023134"/>
    </source>
</evidence>
<comment type="caution">
    <text evidence="7">The sequence shown here is derived from an EMBL/GenBank/DDBJ whole genome shotgun (WGS) entry which is preliminary data.</text>
</comment>
<dbReference type="Proteomes" id="UP000254258">
    <property type="component" value="Unassembled WGS sequence"/>
</dbReference>
<dbReference type="InterPro" id="IPR005337">
    <property type="entry name" value="RapZ-like"/>
</dbReference>
<keyword evidence="1 4" id="KW-0547">Nucleotide-binding</keyword>
<accession>A0A370X3Q9</accession>
<dbReference type="RefSeq" id="WP_115494999.1">
    <property type="nucleotide sequence ID" value="NZ_QRBE01000003.1"/>
</dbReference>
<organism evidence="7 8">
    <name type="scientific">Dyella monticola</name>
    <dbReference type="NCBI Taxonomy" id="1927958"/>
    <lineage>
        <taxon>Bacteria</taxon>
        <taxon>Pseudomonadati</taxon>
        <taxon>Pseudomonadota</taxon>
        <taxon>Gammaproteobacteria</taxon>
        <taxon>Lysobacterales</taxon>
        <taxon>Rhodanobacteraceae</taxon>
        <taxon>Dyella</taxon>
    </lineage>
</organism>
<protein>
    <submittedName>
        <fullName evidence="7">RNase adapter RapZ</fullName>
    </submittedName>
</protein>
<evidence type="ECO:0000256" key="4">
    <source>
        <dbReference type="HAMAP-Rule" id="MF_00636"/>
    </source>
</evidence>
<feature type="domain" description="RapZ C-terminal" evidence="6">
    <location>
        <begin position="178"/>
        <end position="297"/>
    </location>
</feature>
<dbReference type="NCBIfam" id="NF003828">
    <property type="entry name" value="PRK05416.1"/>
    <property type="match status" value="1"/>
</dbReference>
<dbReference type="Pfam" id="PF03668">
    <property type="entry name" value="RapZ-like_N"/>
    <property type="match status" value="1"/>
</dbReference>
<feature type="domain" description="RapZ-like N-terminal" evidence="5">
    <location>
        <begin position="16"/>
        <end position="168"/>
    </location>
</feature>
<evidence type="ECO:0000256" key="1">
    <source>
        <dbReference type="ARBA" id="ARBA00022741"/>
    </source>
</evidence>
<dbReference type="GO" id="GO:0005524">
    <property type="term" value="F:ATP binding"/>
    <property type="evidence" value="ECO:0007669"/>
    <property type="project" value="UniProtKB-UniRule"/>
</dbReference>
<evidence type="ECO:0000313" key="7">
    <source>
        <dbReference type="EMBL" id="RDS83053.1"/>
    </source>
</evidence>
<dbReference type="InterPro" id="IPR053930">
    <property type="entry name" value="RapZ-like_N"/>
</dbReference>
<sequence>MSQYERLIDNDDPNAIHLVVLTGMSGGGKTVALRALEDLEFYCVDNLPSALLPQLVEAATRGDSHRRRIAVGVDVRNRDEDFRHMPKVLSVLAATVHVHLIFLDCSDAVLIKRYSETRRRHPLAVRGMSLADAIAEERRRLRPLMAIAERVIDSSELNVHQLRRLIATGYAQTADGLTLMFQSFAFRRGLPLDSDFVFDARCLPNPHWEPTLRPLSGKDAPVREFLERQPEVSEYVADTARWLDAWLPRFEADDRSYVTISIGCTGGRHRSVYLVEKLAAHYRTTREGVLTFHRELE</sequence>
<dbReference type="HAMAP" id="MF_00636">
    <property type="entry name" value="RapZ_like"/>
    <property type="match status" value="1"/>
</dbReference>
<evidence type="ECO:0000313" key="8">
    <source>
        <dbReference type="Proteomes" id="UP000254258"/>
    </source>
</evidence>
<dbReference type="Pfam" id="PF22740">
    <property type="entry name" value="PapZ_C"/>
    <property type="match status" value="1"/>
</dbReference>
<dbReference type="AlphaFoldDB" id="A0A370X3Q9"/>
<dbReference type="SUPFAM" id="SSF52540">
    <property type="entry name" value="P-loop containing nucleoside triphosphate hydrolases"/>
    <property type="match status" value="1"/>
</dbReference>
<evidence type="ECO:0000256" key="2">
    <source>
        <dbReference type="ARBA" id="ARBA00022840"/>
    </source>
</evidence>